<accession>A0AAW1XYL8</accession>
<protein>
    <submittedName>
        <fullName evidence="1">Uncharacterized protein</fullName>
    </submittedName>
</protein>
<comment type="caution">
    <text evidence="1">The sequence shown here is derived from an EMBL/GenBank/DDBJ whole genome shotgun (WGS) entry which is preliminary data.</text>
</comment>
<organism evidence="1 2">
    <name type="scientific">Rubus argutus</name>
    <name type="common">Southern blackberry</name>
    <dbReference type="NCBI Taxonomy" id="59490"/>
    <lineage>
        <taxon>Eukaryota</taxon>
        <taxon>Viridiplantae</taxon>
        <taxon>Streptophyta</taxon>
        <taxon>Embryophyta</taxon>
        <taxon>Tracheophyta</taxon>
        <taxon>Spermatophyta</taxon>
        <taxon>Magnoliopsida</taxon>
        <taxon>eudicotyledons</taxon>
        <taxon>Gunneridae</taxon>
        <taxon>Pentapetalae</taxon>
        <taxon>rosids</taxon>
        <taxon>fabids</taxon>
        <taxon>Rosales</taxon>
        <taxon>Rosaceae</taxon>
        <taxon>Rosoideae</taxon>
        <taxon>Rosoideae incertae sedis</taxon>
        <taxon>Rubus</taxon>
    </lineage>
</organism>
<name>A0AAW1XYL8_RUBAR</name>
<sequence length="102" mass="11513">MAESLQVIAIENVDMDGEVFEYILSHYMELQELSVTGGTTLNHIALVGCSIRLKSMMQDIHGVFDIPPVPNVDYMELKISVDDKNILLQMHVSWRHLHTCGS</sequence>
<gene>
    <name evidence="1" type="ORF">M0R45_007300</name>
</gene>
<keyword evidence="2" id="KW-1185">Reference proteome</keyword>
<proteinExistence type="predicted"/>
<evidence type="ECO:0000313" key="1">
    <source>
        <dbReference type="EMBL" id="KAK9941598.1"/>
    </source>
</evidence>
<reference evidence="1 2" key="1">
    <citation type="journal article" date="2023" name="G3 (Bethesda)">
        <title>A chromosome-length genome assembly and annotation of blackberry (Rubus argutus, cv. 'Hillquist').</title>
        <authorList>
            <person name="Bruna T."/>
            <person name="Aryal R."/>
            <person name="Dudchenko O."/>
            <person name="Sargent D.J."/>
            <person name="Mead D."/>
            <person name="Buti M."/>
            <person name="Cavallini A."/>
            <person name="Hytonen T."/>
            <person name="Andres J."/>
            <person name="Pham M."/>
            <person name="Weisz D."/>
            <person name="Mascagni F."/>
            <person name="Usai G."/>
            <person name="Natali L."/>
            <person name="Bassil N."/>
            <person name="Fernandez G.E."/>
            <person name="Lomsadze A."/>
            <person name="Armour M."/>
            <person name="Olukolu B."/>
            <person name="Poorten T."/>
            <person name="Britton C."/>
            <person name="Davik J."/>
            <person name="Ashrafi H."/>
            <person name="Aiden E.L."/>
            <person name="Borodovsky M."/>
            <person name="Worthington M."/>
        </authorList>
    </citation>
    <scope>NUCLEOTIDE SEQUENCE [LARGE SCALE GENOMIC DNA]</scope>
    <source>
        <strain evidence="1">PI 553951</strain>
    </source>
</reference>
<evidence type="ECO:0000313" key="2">
    <source>
        <dbReference type="Proteomes" id="UP001457282"/>
    </source>
</evidence>
<dbReference type="AlphaFoldDB" id="A0AAW1XYL8"/>
<dbReference type="Proteomes" id="UP001457282">
    <property type="component" value="Unassembled WGS sequence"/>
</dbReference>
<dbReference type="EMBL" id="JBEDUW010000002">
    <property type="protein sequence ID" value="KAK9941598.1"/>
    <property type="molecule type" value="Genomic_DNA"/>
</dbReference>